<keyword evidence="7" id="KW-0653">Protein transport</keyword>
<proteinExistence type="inferred from homology"/>
<evidence type="ECO:0000256" key="1">
    <source>
        <dbReference type="ARBA" id="ARBA00004383"/>
    </source>
</evidence>
<evidence type="ECO:0000259" key="11">
    <source>
        <dbReference type="PROSITE" id="PS52015"/>
    </source>
</evidence>
<evidence type="ECO:0000256" key="3">
    <source>
        <dbReference type="ARBA" id="ARBA00022448"/>
    </source>
</evidence>
<dbReference type="Gene3D" id="3.30.1150.10">
    <property type="match status" value="2"/>
</dbReference>
<dbReference type="GO" id="GO:0098797">
    <property type="term" value="C:plasma membrane protein complex"/>
    <property type="evidence" value="ECO:0007669"/>
    <property type="project" value="TreeGrafter"/>
</dbReference>
<dbReference type="OrthoDB" id="1095452at2"/>
<dbReference type="RefSeq" id="WP_109568244.1">
    <property type="nucleotide sequence ID" value="NZ_CP029463.1"/>
</dbReference>
<comment type="similarity">
    <text evidence="2">Belongs to the TonB family.</text>
</comment>
<dbReference type="KEGG" id="fse:DI487_02415"/>
<keyword evidence="9" id="KW-0472">Membrane</keyword>
<sequence length="280" mass="32195">MKNIFYCIILFSFSCLAQNKDLSLETFSAYKVEQIPYTENCKNVTVEEQTNCLIEFLREHLKKNLQIPNEEFETLSMSRINVSFVITNEGDISGITVESPENTTFKDLFEKEIVRVLELAPKFYPGLQNNNAVNVFFKDIISCSLIKKENQETNQDIIIPYVNVNNLITEPTFKSCLDLSDDIFIQKECFEKQLNKYIIQHQIYPKEAKKNNISGKVIVSFVIEADGSISNLKSRGPENGQPLIDEAERLIKNIPNLVPGTINRKPIKVRYSKIITFNTY</sequence>
<evidence type="ECO:0000256" key="6">
    <source>
        <dbReference type="ARBA" id="ARBA00022692"/>
    </source>
</evidence>
<keyword evidence="13" id="KW-1185">Reference proteome</keyword>
<keyword evidence="10" id="KW-0732">Signal</keyword>
<dbReference type="InterPro" id="IPR006260">
    <property type="entry name" value="TonB/TolA_C"/>
</dbReference>
<evidence type="ECO:0000313" key="12">
    <source>
        <dbReference type="EMBL" id="AWM12835.1"/>
    </source>
</evidence>
<evidence type="ECO:0000256" key="7">
    <source>
        <dbReference type="ARBA" id="ARBA00022927"/>
    </source>
</evidence>
<feature type="domain" description="TonB C-terminal" evidence="11">
    <location>
        <begin position="189"/>
        <end position="280"/>
    </location>
</feature>
<evidence type="ECO:0000256" key="5">
    <source>
        <dbReference type="ARBA" id="ARBA00022519"/>
    </source>
</evidence>
<evidence type="ECO:0000313" key="13">
    <source>
        <dbReference type="Proteomes" id="UP000245429"/>
    </source>
</evidence>
<dbReference type="SUPFAM" id="SSF74653">
    <property type="entry name" value="TolA/TonB C-terminal domain"/>
    <property type="match status" value="1"/>
</dbReference>
<dbReference type="GO" id="GO:0015031">
    <property type="term" value="P:protein transport"/>
    <property type="evidence" value="ECO:0007669"/>
    <property type="project" value="UniProtKB-KW"/>
</dbReference>
<dbReference type="InterPro" id="IPR051045">
    <property type="entry name" value="TonB-dependent_transducer"/>
</dbReference>
<reference evidence="12 13" key="1">
    <citation type="submission" date="2018-05" db="EMBL/GenBank/DDBJ databases">
        <title>Flavobacterium sp. MEBiC07310.</title>
        <authorList>
            <person name="Baek K."/>
        </authorList>
    </citation>
    <scope>NUCLEOTIDE SEQUENCE [LARGE SCALE GENOMIC DNA]</scope>
    <source>
        <strain evidence="12 13">MEBiC07310</strain>
    </source>
</reference>
<keyword evidence="5" id="KW-0997">Cell inner membrane</keyword>
<gene>
    <name evidence="12" type="ORF">DI487_02415</name>
</gene>
<comment type="subcellular location">
    <subcellularLocation>
        <location evidence="1">Cell inner membrane</location>
        <topology evidence="1">Single-pass membrane protein</topology>
        <orientation evidence="1">Periplasmic side</orientation>
    </subcellularLocation>
</comment>
<feature type="chain" id="PRO_5015869360" description="TonB C-terminal domain-containing protein" evidence="10">
    <location>
        <begin position="18"/>
        <end position="280"/>
    </location>
</feature>
<keyword evidence="8" id="KW-1133">Transmembrane helix</keyword>
<dbReference type="GO" id="GO:0055085">
    <property type="term" value="P:transmembrane transport"/>
    <property type="evidence" value="ECO:0007669"/>
    <property type="project" value="InterPro"/>
</dbReference>
<keyword evidence="3" id="KW-0813">Transport</keyword>
<evidence type="ECO:0000256" key="10">
    <source>
        <dbReference type="SAM" id="SignalP"/>
    </source>
</evidence>
<protein>
    <recommendedName>
        <fullName evidence="11">TonB C-terminal domain-containing protein</fullName>
    </recommendedName>
</protein>
<keyword evidence="6" id="KW-0812">Transmembrane</keyword>
<dbReference type="PANTHER" id="PTHR33446:SF2">
    <property type="entry name" value="PROTEIN TONB"/>
    <property type="match status" value="1"/>
</dbReference>
<dbReference type="Proteomes" id="UP000245429">
    <property type="component" value="Chromosome"/>
</dbReference>
<organism evidence="12 13">
    <name type="scientific">Flavobacterium sediminis</name>
    <dbReference type="NCBI Taxonomy" id="2201181"/>
    <lineage>
        <taxon>Bacteria</taxon>
        <taxon>Pseudomonadati</taxon>
        <taxon>Bacteroidota</taxon>
        <taxon>Flavobacteriia</taxon>
        <taxon>Flavobacteriales</taxon>
        <taxon>Flavobacteriaceae</taxon>
        <taxon>Flavobacterium</taxon>
    </lineage>
</organism>
<dbReference type="GO" id="GO:0031992">
    <property type="term" value="F:energy transducer activity"/>
    <property type="evidence" value="ECO:0007669"/>
    <property type="project" value="TreeGrafter"/>
</dbReference>
<dbReference type="AlphaFoldDB" id="A0A2U8QSL0"/>
<name>A0A2U8QSL0_9FLAO</name>
<accession>A0A2U8QSL0</accession>
<keyword evidence="4" id="KW-1003">Cell membrane</keyword>
<dbReference type="NCBIfam" id="TIGR01352">
    <property type="entry name" value="tonB_Cterm"/>
    <property type="match status" value="1"/>
</dbReference>
<feature type="signal peptide" evidence="10">
    <location>
        <begin position="1"/>
        <end position="17"/>
    </location>
</feature>
<evidence type="ECO:0000256" key="8">
    <source>
        <dbReference type="ARBA" id="ARBA00022989"/>
    </source>
</evidence>
<dbReference type="Pfam" id="PF03544">
    <property type="entry name" value="TonB_C"/>
    <property type="match status" value="1"/>
</dbReference>
<dbReference type="PROSITE" id="PS52015">
    <property type="entry name" value="TONB_CTD"/>
    <property type="match status" value="1"/>
</dbReference>
<evidence type="ECO:0000256" key="4">
    <source>
        <dbReference type="ARBA" id="ARBA00022475"/>
    </source>
</evidence>
<dbReference type="EMBL" id="CP029463">
    <property type="protein sequence ID" value="AWM12835.1"/>
    <property type="molecule type" value="Genomic_DNA"/>
</dbReference>
<dbReference type="InterPro" id="IPR037682">
    <property type="entry name" value="TonB_C"/>
</dbReference>
<dbReference type="PANTHER" id="PTHR33446">
    <property type="entry name" value="PROTEIN TONB-RELATED"/>
    <property type="match status" value="1"/>
</dbReference>
<dbReference type="PROSITE" id="PS51257">
    <property type="entry name" value="PROKAR_LIPOPROTEIN"/>
    <property type="match status" value="1"/>
</dbReference>
<evidence type="ECO:0000256" key="9">
    <source>
        <dbReference type="ARBA" id="ARBA00023136"/>
    </source>
</evidence>
<evidence type="ECO:0000256" key="2">
    <source>
        <dbReference type="ARBA" id="ARBA00006555"/>
    </source>
</evidence>